<feature type="non-terminal residue" evidence="1">
    <location>
        <position position="518"/>
    </location>
</feature>
<dbReference type="RefSeq" id="WP_386027882.1">
    <property type="nucleotide sequence ID" value="NZ_JBHUHX010000044.1"/>
</dbReference>
<evidence type="ECO:0000313" key="1">
    <source>
        <dbReference type="EMBL" id="MFD2113179.1"/>
    </source>
</evidence>
<accession>A0ABW4YC17</accession>
<gene>
    <name evidence="1" type="ORF">ACFSJC_15115</name>
</gene>
<organism evidence="1 2">
    <name type="scientific">Thiorhodococcus fuscus</name>
    <dbReference type="NCBI Taxonomy" id="527200"/>
    <lineage>
        <taxon>Bacteria</taxon>
        <taxon>Pseudomonadati</taxon>
        <taxon>Pseudomonadota</taxon>
        <taxon>Gammaproteobacteria</taxon>
        <taxon>Chromatiales</taxon>
        <taxon>Chromatiaceae</taxon>
        <taxon>Thiorhodococcus</taxon>
    </lineage>
</organism>
<dbReference type="Proteomes" id="UP001597337">
    <property type="component" value="Unassembled WGS sequence"/>
</dbReference>
<comment type="caution">
    <text evidence="1">The sequence shown here is derived from an EMBL/GenBank/DDBJ whole genome shotgun (WGS) entry which is preliminary data.</text>
</comment>
<evidence type="ECO:0000313" key="2">
    <source>
        <dbReference type="Proteomes" id="UP001597337"/>
    </source>
</evidence>
<keyword evidence="2" id="KW-1185">Reference proteome</keyword>
<reference evidence="2" key="1">
    <citation type="journal article" date="2019" name="Int. J. Syst. Evol. Microbiol.">
        <title>The Global Catalogue of Microorganisms (GCM) 10K type strain sequencing project: providing services to taxonomists for standard genome sequencing and annotation.</title>
        <authorList>
            <consortium name="The Broad Institute Genomics Platform"/>
            <consortium name="The Broad Institute Genome Sequencing Center for Infectious Disease"/>
            <person name="Wu L."/>
            <person name="Ma J."/>
        </authorList>
    </citation>
    <scope>NUCLEOTIDE SEQUENCE [LARGE SCALE GENOMIC DNA]</scope>
    <source>
        <strain evidence="2">KACC 12597</strain>
    </source>
</reference>
<name>A0ABW4YC17_9GAMM</name>
<dbReference type="EMBL" id="JBHUHX010000044">
    <property type="protein sequence ID" value="MFD2113179.1"/>
    <property type="molecule type" value="Genomic_DNA"/>
</dbReference>
<proteinExistence type="predicted"/>
<protein>
    <submittedName>
        <fullName evidence="1">Uncharacterized protein</fullName>
    </submittedName>
</protein>
<sequence>METSFKTLVVRCDIHKLYILWNTDPHVNLTISEYFAVQLAYIVVKYRRQSADYQEWLAVLRTKKVLIDPVYPQAEQFQLDEAILDLENAIEEESTEPEWGARYPSANMPEIKSSGIFRRLFEYAEETETNLVNRRKLQRLGEEIINYIGRNGWRLLKILDGVDNIHLTNERTKSFYAQALEQTKALVDKVRQHNDKCILLLSIRTPTLRDLWTRNNAPISHGIIVYEPDPDCLIHSCIRHLPLNPEIILERKLSVAGDPKADLLRDSWEKLPPRAKIEDLELLKKIARKYISLIQEESRLIALDEGLFSQDLRAITRNILSLFRLAQKTADIADKRFWYIRNLYLNGNSYISTGGASRGEMEIGQVIPNPFVYIAAQHSNIDNTRWYGLCGVRILQYLWVAPDLEIIELKTQICKWFEYPKEIFDEFFARFAEYGLIIFDYHSASENALGGPGVQSRSIPHPAITVRLSGLGAFVLKRVVCDTDNLYFFALDTPLSIPLHRTLSVRWCVVFPEIFWSR</sequence>